<feature type="compositionally biased region" description="Basic and acidic residues" evidence="1">
    <location>
        <begin position="1"/>
        <end position="19"/>
    </location>
</feature>
<dbReference type="RefSeq" id="WP_141629781.1">
    <property type="nucleotide sequence ID" value="NZ_JAEQMM010000003.1"/>
</dbReference>
<protein>
    <submittedName>
        <fullName evidence="2">Uncharacterized protein</fullName>
    </submittedName>
</protein>
<sequence length="68" mass="7788">MDGERIRSGKKIDHPKSIKDSNGNIIKEFPHVSKEHGFPDIIDNYSRYADEFSLVGEDGVKRRLFHGC</sequence>
<comment type="caution">
    <text evidence="2">The sequence shown here is derived from an EMBL/GenBank/DDBJ whole genome shotgun (WGS) entry which is preliminary data.</text>
</comment>
<evidence type="ECO:0000256" key="1">
    <source>
        <dbReference type="SAM" id="MobiDB-lite"/>
    </source>
</evidence>
<feature type="region of interest" description="Disordered" evidence="1">
    <location>
        <begin position="1"/>
        <end position="23"/>
    </location>
</feature>
<organism evidence="2 3">
    <name type="scientific">Lactiplantibacillus argentoratensis</name>
    <dbReference type="NCBI Taxonomy" id="271881"/>
    <lineage>
        <taxon>Bacteria</taxon>
        <taxon>Bacillati</taxon>
        <taxon>Bacillota</taxon>
        <taxon>Bacilli</taxon>
        <taxon>Lactobacillales</taxon>
        <taxon>Lactobacillaceae</taxon>
        <taxon>Lactiplantibacillus</taxon>
    </lineage>
</organism>
<proteinExistence type="predicted"/>
<dbReference type="Proteomes" id="UP000694640">
    <property type="component" value="Unassembled WGS sequence"/>
</dbReference>
<dbReference type="EMBL" id="JAEQMM010000003">
    <property type="protein sequence ID" value="MBT1136884.1"/>
    <property type="molecule type" value="Genomic_DNA"/>
</dbReference>
<gene>
    <name evidence="2" type="ORF">JKL17_01820</name>
</gene>
<name>A0ABS5UE89_9LACO</name>
<evidence type="ECO:0000313" key="3">
    <source>
        <dbReference type="Proteomes" id="UP000694640"/>
    </source>
</evidence>
<reference evidence="2 3" key="1">
    <citation type="submission" date="2021-01" db="EMBL/GenBank/DDBJ databases">
        <title>High-quality draft genome sequence data of six Lactiplantibacillus plantarum subsp. argentoratensis strains isolated from various Greek sourdoughs.</title>
        <authorList>
            <person name="Syrokou M.K."/>
            <person name="Paramithiotis S."/>
            <person name="Skandamis P.N."/>
            <person name="Drosinos E.H."/>
            <person name="Bosnea L."/>
            <person name="Mataragas M."/>
        </authorList>
    </citation>
    <scope>NUCLEOTIDE SEQUENCE [LARGE SCALE GENOMIC DNA]</scope>
    <source>
        <strain evidence="2 3">LQC 2520</strain>
    </source>
</reference>
<evidence type="ECO:0000313" key="2">
    <source>
        <dbReference type="EMBL" id="MBT1136884.1"/>
    </source>
</evidence>
<accession>A0ABS5UE89</accession>
<keyword evidence="3" id="KW-1185">Reference proteome</keyword>